<accession>A0A7J7MBB6</accession>
<protein>
    <submittedName>
        <fullName evidence="1">Uncharacterized protein</fullName>
    </submittedName>
</protein>
<evidence type="ECO:0000313" key="2">
    <source>
        <dbReference type="Proteomes" id="UP000541444"/>
    </source>
</evidence>
<dbReference type="EMBL" id="JACGCM010001655">
    <property type="protein sequence ID" value="KAF6152048.1"/>
    <property type="molecule type" value="Genomic_DNA"/>
</dbReference>
<sequence>MQFAKLLHSCGFHITFVNSESNNWRLLQFMGPDQLQGLPNFQFETIPDGLPVSDKVANPNIPSFFCSTVRIYLNLTHLRQSPETGSDNHILSRTARNPKTTDNIQILLIIVHYCLRQKNSFLNTILPFSFLFINLHYDLIVTTIISGFPDEV</sequence>
<dbReference type="Gene3D" id="3.40.50.2000">
    <property type="entry name" value="Glycogen Phosphorylase B"/>
    <property type="match status" value="1"/>
</dbReference>
<dbReference type="SUPFAM" id="SSF53756">
    <property type="entry name" value="UDP-Glycosyltransferase/glycogen phosphorylase"/>
    <property type="match status" value="1"/>
</dbReference>
<reference evidence="1 2" key="1">
    <citation type="journal article" date="2020" name="IScience">
        <title>Genome Sequencing of the Endangered Kingdonia uniflora (Circaeasteraceae, Ranunculales) Reveals Potential Mechanisms of Evolutionary Specialization.</title>
        <authorList>
            <person name="Sun Y."/>
            <person name="Deng T."/>
            <person name="Zhang A."/>
            <person name="Moore M.J."/>
            <person name="Landis J.B."/>
            <person name="Lin N."/>
            <person name="Zhang H."/>
            <person name="Zhang X."/>
            <person name="Huang J."/>
            <person name="Zhang X."/>
            <person name="Sun H."/>
            <person name="Wang H."/>
        </authorList>
    </citation>
    <scope>NUCLEOTIDE SEQUENCE [LARGE SCALE GENOMIC DNA]</scope>
    <source>
        <strain evidence="1">TB1705</strain>
        <tissue evidence="1">Leaf</tissue>
    </source>
</reference>
<organism evidence="1 2">
    <name type="scientific">Kingdonia uniflora</name>
    <dbReference type="NCBI Taxonomy" id="39325"/>
    <lineage>
        <taxon>Eukaryota</taxon>
        <taxon>Viridiplantae</taxon>
        <taxon>Streptophyta</taxon>
        <taxon>Embryophyta</taxon>
        <taxon>Tracheophyta</taxon>
        <taxon>Spermatophyta</taxon>
        <taxon>Magnoliopsida</taxon>
        <taxon>Ranunculales</taxon>
        <taxon>Circaeasteraceae</taxon>
        <taxon>Kingdonia</taxon>
    </lineage>
</organism>
<dbReference type="OrthoDB" id="5835829at2759"/>
<dbReference type="AlphaFoldDB" id="A0A7J7MBB6"/>
<name>A0A7J7MBB6_9MAGN</name>
<keyword evidence="2" id="KW-1185">Reference proteome</keyword>
<comment type="caution">
    <text evidence="1">The sequence shown here is derived from an EMBL/GenBank/DDBJ whole genome shotgun (WGS) entry which is preliminary data.</text>
</comment>
<gene>
    <name evidence="1" type="ORF">GIB67_031370</name>
</gene>
<evidence type="ECO:0000313" key="1">
    <source>
        <dbReference type="EMBL" id="KAF6152048.1"/>
    </source>
</evidence>
<proteinExistence type="predicted"/>
<dbReference type="Proteomes" id="UP000541444">
    <property type="component" value="Unassembled WGS sequence"/>
</dbReference>